<feature type="compositionally biased region" description="Polar residues" evidence="1">
    <location>
        <begin position="367"/>
        <end position="381"/>
    </location>
</feature>
<evidence type="ECO:0000313" key="4">
    <source>
        <dbReference type="Proteomes" id="UP001390339"/>
    </source>
</evidence>
<feature type="compositionally biased region" description="Polar residues" evidence="1">
    <location>
        <begin position="307"/>
        <end position="316"/>
    </location>
</feature>
<feature type="region of interest" description="Disordered" evidence="1">
    <location>
        <begin position="99"/>
        <end position="118"/>
    </location>
</feature>
<dbReference type="PANTHER" id="PTHR42081">
    <property type="entry name" value="ZINC FINGER PROTEIN DHHC DOMAIN CONTAINING PROTEIN"/>
    <property type="match status" value="1"/>
</dbReference>
<accession>A0ABR2HLI4</accession>
<dbReference type="Pfam" id="PF26118">
    <property type="entry name" value="DUF8035"/>
    <property type="match status" value="1"/>
</dbReference>
<feature type="compositionally biased region" description="Basic and acidic residues" evidence="1">
    <location>
        <begin position="566"/>
        <end position="576"/>
    </location>
</feature>
<proteinExistence type="predicted"/>
<evidence type="ECO:0000256" key="1">
    <source>
        <dbReference type="SAM" id="MobiDB-lite"/>
    </source>
</evidence>
<feature type="compositionally biased region" description="Pro residues" evidence="1">
    <location>
        <begin position="385"/>
        <end position="397"/>
    </location>
</feature>
<feature type="region of interest" description="Disordered" evidence="1">
    <location>
        <begin position="366"/>
        <end position="460"/>
    </location>
</feature>
<feature type="compositionally biased region" description="Polar residues" evidence="1">
    <location>
        <begin position="555"/>
        <end position="564"/>
    </location>
</feature>
<comment type="caution">
    <text evidence="3">The sequence shown here is derived from an EMBL/GenBank/DDBJ whole genome shotgun (WGS) entry which is preliminary data.</text>
</comment>
<feature type="compositionally biased region" description="Basic residues" evidence="1">
    <location>
        <begin position="745"/>
        <end position="755"/>
    </location>
</feature>
<feature type="compositionally biased region" description="Pro residues" evidence="1">
    <location>
        <begin position="409"/>
        <end position="422"/>
    </location>
</feature>
<name>A0ABR2HLI4_9PEZI</name>
<evidence type="ECO:0000313" key="3">
    <source>
        <dbReference type="EMBL" id="KAK8849011.1"/>
    </source>
</evidence>
<keyword evidence="4" id="KW-1185">Reference proteome</keyword>
<feature type="domain" description="DUF8035" evidence="2">
    <location>
        <begin position="463"/>
        <end position="517"/>
    </location>
</feature>
<feature type="compositionally biased region" description="Low complexity" evidence="1">
    <location>
        <begin position="577"/>
        <end position="594"/>
    </location>
</feature>
<evidence type="ECO:0000259" key="2">
    <source>
        <dbReference type="Pfam" id="PF26118"/>
    </source>
</evidence>
<feature type="compositionally biased region" description="Low complexity" evidence="1">
    <location>
        <begin position="427"/>
        <end position="442"/>
    </location>
</feature>
<dbReference type="EMBL" id="JAPCWZ010000010">
    <property type="protein sequence ID" value="KAK8849011.1"/>
    <property type="molecule type" value="Genomic_DNA"/>
</dbReference>
<feature type="compositionally biased region" description="Basic and acidic residues" evidence="1">
    <location>
        <begin position="530"/>
        <end position="554"/>
    </location>
</feature>
<feature type="compositionally biased region" description="Basic and acidic residues" evidence="1">
    <location>
        <begin position="690"/>
        <end position="744"/>
    </location>
</feature>
<feature type="compositionally biased region" description="Basic and acidic residues" evidence="1">
    <location>
        <begin position="658"/>
        <end position="673"/>
    </location>
</feature>
<protein>
    <recommendedName>
        <fullName evidence="2">DUF8035 domain-containing protein</fullName>
    </recommendedName>
</protein>
<reference evidence="3 4" key="1">
    <citation type="journal article" date="2024" name="IMA Fungus">
        <title>Apiospora arundinis, a panoply of carbohydrate-active enzymes and secondary metabolites.</title>
        <authorList>
            <person name="Sorensen T."/>
            <person name="Petersen C."/>
            <person name="Muurmann A.T."/>
            <person name="Christiansen J.V."/>
            <person name="Brundto M.L."/>
            <person name="Overgaard C.K."/>
            <person name="Boysen A.T."/>
            <person name="Wollenberg R.D."/>
            <person name="Larsen T.O."/>
            <person name="Sorensen J.L."/>
            <person name="Nielsen K.L."/>
            <person name="Sondergaard T.E."/>
        </authorList>
    </citation>
    <scope>NUCLEOTIDE SEQUENCE [LARGE SCALE GENOMIC DNA]</scope>
    <source>
        <strain evidence="3 4">AAU 773</strain>
    </source>
</reference>
<organism evidence="3 4">
    <name type="scientific">Apiospora arundinis</name>
    <dbReference type="NCBI Taxonomy" id="335852"/>
    <lineage>
        <taxon>Eukaryota</taxon>
        <taxon>Fungi</taxon>
        <taxon>Dikarya</taxon>
        <taxon>Ascomycota</taxon>
        <taxon>Pezizomycotina</taxon>
        <taxon>Sordariomycetes</taxon>
        <taxon>Xylariomycetidae</taxon>
        <taxon>Amphisphaeriales</taxon>
        <taxon>Apiosporaceae</taxon>
        <taxon>Apiospora</taxon>
    </lineage>
</organism>
<gene>
    <name evidence="3" type="ORF">PGQ11_015491</name>
</gene>
<dbReference type="InterPro" id="IPR058348">
    <property type="entry name" value="DUF8035"/>
</dbReference>
<dbReference type="PANTHER" id="PTHR42081:SF2">
    <property type="entry name" value="NIPPED-B-LIKE PROTEIN B"/>
    <property type="match status" value="1"/>
</dbReference>
<dbReference type="Proteomes" id="UP001390339">
    <property type="component" value="Unassembled WGS sequence"/>
</dbReference>
<sequence>MTTNGYGAATQATSAADIEKVDAFARQLFRRVRNAGADFSEVSVIVQGLHTVLKHLKAEAEDPDSLLNSGDKSRYIRQLTPILEDCEFTLQQLHTILERSGGTGSGSDGDGRNAPPRTLNGFERDKIVLIRTKLANQKLNIDMFLDTVQLHNPARSHPAVDTSNANLDSIKDKVDAIAARIFQRESSNASAGLVDDDLWRQFRDELEQEGFSRDVLRRNQDVLRAYIRQLDEQRSISGGVTPTVRGFLESYEQQKPSLAVAPYPPYPTGPEELSPKEMMYPSNNNEKFFPSIKEERRQPEKQPPYPSTMTQQSTGLSYDRRSSEDDDDVRSDDSMALVISTRDLMAIDKRQADLAIAMDNMHLLPPSNYTTGPSPGTSPQNHYLPAPPNAGLPPSSPDPTGLSSQFIPTVPPPPYGSSPPPVLHANSISAPAIPGSSSQSLPGQPPRCSRLAPDPQGHEIPLDASWTRIKRSLVSPEVLHQAGVRFEARPDFVAILGVFTKDDIREFARRSAEVRRRRMGQRSSRTNNNRGERRSETQRYYPDKYKNWDVEAQKRSSGTTTGNRAFNDDSKPRRADSQSSNDLFDDSSSSSSSDSSDDEGLPPYRSRDGHYSSQDSKDDKDGDEKGTKVYPFIVPPPAEKGNGASPAATVMPKPILKNKNDDPHVRFDPEPKVLNDGAVPRSVPQSRSSGHRDRDERERRYREDRYAPRSYDDRDNSHHHRDSAARGGDRGGERYRSGDDDGSSRRHHHSRHHHGGSSDTTSSRPRDRDRYSARRRGDRSDRYSRGGGGGGDDASEDRVARKKARGETLRAVGIGGAAASLLSVLTEAAAGL</sequence>
<feature type="region of interest" description="Disordered" evidence="1">
    <location>
        <begin position="512"/>
        <end position="806"/>
    </location>
</feature>
<feature type="compositionally biased region" description="Basic and acidic residues" evidence="1">
    <location>
        <begin position="605"/>
        <end position="627"/>
    </location>
</feature>
<feature type="region of interest" description="Disordered" evidence="1">
    <location>
        <begin position="259"/>
        <end position="334"/>
    </location>
</feature>